<name>A0ACC3D505_9PEZI</name>
<sequence>MQFELGEKPMKPQTVTGTWTGRGLSITAGNAGKTIHFTVPVQLPAEGTGLYPAVILTQNSSTIPLPANVATIQLPVDAIASQAMPGTGIFYDLYGKSASAGTMMAWAWAVSRVVDVLEQTPQAQINVSRLGVTGCSRYGKGALVSGAFDDRIALVIPQESGAGGDSCWRTAQALRNAGSNVETAQDQATTGWMGKAFNAYASPSAIGRLPVDHHELAALVAPRGLYSTGNGQYEWLGKTSALDCMSAANKVFTALGVPDNQGFNQDAGHTHCYAFPASQKAQLDSFIQKFLFNSLGVTAGAGITSVSGRPDPKWAPWAAPTLA</sequence>
<comment type="caution">
    <text evidence="1">The sequence shown here is derived from an EMBL/GenBank/DDBJ whole genome shotgun (WGS) entry which is preliminary data.</text>
</comment>
<accession>A0ACC3D505</accession>
<evidence type="ECO:0000313" key="2">
    <source>
        <dbReference type="Proteomes" id="UP001186974"/>
    </source>
</evidence>
<dbReference type="Proteomes" id="UP001186974">
    <property type="component" value="Unassembled WGS sequence"/>
</dbReference>
<proteinExistence type="predicted"/>
<keyword evidence="2" id="KW-1185">Reference proteome</keyword>
<gene>
    <name evidence="1" type="ORF">LTS18_005433</name>
</gene>
<dbReference type="EMBL" id="JAWDJW010007624">
    <property type="protein sequence ID" value="KAK3061787.1"/>
    <property type="molecule type" value="Genomic_DNA"/>
</dbReference>
<reference evidence="1" key="1">
    <citation type="submission" date="2024-09" db="EMBL/GenBank/DDBJ databases">
        <title>Black Yeasts Isolated from many extreme environments.</title>
        <authorList>
            <person name="Coleine C."/>
            <person name="Stajich J.E."/>
            <person name="Selbmann L."/>
        </authorList>
    </citation>
    <scope>NUCLEOTIDE SEQUENCE</scope>
    <source>
        <strain evidence="1">CCFEE 5737</strain>
    </source>
</reference>
<protein>
    <submittedName>
        <fullName evidence="1">Uncharacterized protein</fullName>
    </submittedName>
</protein>
<organism evidence="1 2">
    <name type="scientific">Coniosporium uncinatum</name>
    <dbReference type="NCBI Taxonomy" id="93489"/>
    <lineage>
        <taxon>Eukaryota</taxon>
        <taxon>Fungi</taxon>
        <taxon>Dikarya</taxon>
        <taxon>Ascomycota</taxon>
        <taxon>Pezizomycotina</taxon>
        <taxon>Dothideomycetes</taxon>
        <taxon>Dothideomycetes incertae sedis</taxon>
        <taxon>Coniosporium</taxon>
    </lineage>
</organism>
<evidence type="ECO:0000313" key="1">
    <source>
        <dbReference type="EMBL" id="KAK3061787.1"/>
    </source>
</evidence>